<dbReference type="RefSeq" id="WP_077692428.1">
    <property type="nucleotide sequence ID" value="NZ_MCOK01000001.1"/>
</dbReference>
<proteinExistence type="predicted"/>
<feature type="compositionally biased region" description="Pro residues" evidence="1">
    <location>
        <begin position="537"/>
        <end position="551"/>
    </location>
</feature>
<feature type="region of interest" description="Disordered" evidence="1">
    <location>
        <begin position="393"/>
        <end position="623"/>
    </location>
</feature>
<organism evidence="2 3">
    <name type="scientific">Nocardiopsis sinuspersici</name>
    <dbReference type="NCBI Taxonomy" id="501010"/>
    <lineage>
        <taxon>Bacteria</taxon>
        <taxon>Bacillati</taxon>
        <taxon>Actinomycetota</taxon>
        <taxon>Actinomycetes</taxon>
        <taxon>Streptosporangiales</taxon>
        <taxon>Nocardiopsidaceae</taxon>
        <taxon>Nocardiopsis</taxon>
    </lineage>
</organism>
<reference evidence="3" key="1">
    <citation type="submission" date="2016-08" db="EMBL/GenBank/DDBJ databases">
        <authorList>
            <person name="Tokovenko B."/>
            <person name="Kalinowski J."/>
        </authorList>
    </citation>
    <scope>NUCLEOTIDE SEQUENCE [LARGE SCALE GENOMIC DNA]</scope>
    <source>
        <strain evidence="3">UTMC102</strain>
    </source>
</reference>
<keyword evidence="3" id="KW-1185">Reference proteome</keyword>
<evidence type="ECO:0000313" key="2">
    <source>
        <dbReference type="EMBL" id="OOC55995.1"/>
    </source>
</evidence>
<evidence type="ECO:0000313" key="3">
    <source>
        <dbReference type="Proteomes" id="UP000189004"/>
    </source>
</evidence>
<dbReference type="OrthoDB" id="4308386at2"/>
<feature type="compositionally biased region" description="Basic and acidic residues" evidence="1">
    <location>
        <begin position="417"/>
        <end position="431"/>
    </location>
</feature>
<feature type="compositionally biased region" description="Basic and acidic residues" evidence="1">
    <location>
        <begin position="489"/>
        <end position="503"/>
    </location>
</feature>
<dbReference type="AlphaFoldDB" id="A0A1V3C5J1"/>
<accession>A0A1V3C5J1</accession>
<dbReference type="EMBL" id="MCOK01000001">
    <property type="protein sequence ID" value="OOC55995.1"/>
    <property type="molecule type" value="Genomic_DNA"/>
</dbReference>
<dbReference type="STRING" id="501010.NOSIN_20920"/>
<protein>
    <submittedName>
        <fullName evidence="2">Uncharacterized protein</fullName>
    </submittedName>
</protein>
<dbReference type="Proteomes" id="UP000189004">
    <property type="component" value="Unassembled WGS sequence"/>
</dbReference>
<feature type="compositionally biased region" description="Pro residues" evidence="1">
    <location>
        <begin position="476"/>
        <end position="488"/>
    </location>
</feature>
<gene>
    <name evidence="2" type="ORF">NOSIN_20920</name>
</gene>
<sequence>MTEEFRAAFQRVLDTAANQAPDFPAAVHDVFRLSSQVPVEELATALEALAPVLSDTEPLAGIAADLAVLAGALVESGAPAGQVGLEVLRQLGSYGQAAAAFMHAWDKTGGGPPPSPNDVSEADEQRVEEVLGDNAPLATAGWWTSLRYGLAAKAMLGDPGMRAAVRADSSALEGLTQIVHALSTQLSEFVELNELLRMAEADTLLVMERASWRGFRVRFDGIGDNFQLHTLLADALIGKEGRMVPGTRPDPRWTAACLDAPADPLADVVRGEWDLVGGDGTWVGNEAYPGDIPVVDGERVLVLEPQSLTHSWRAGRRHPHITGSLEVVEELSHGEVAAWWSRIHPAGAVRHPMAPPIEHDETGTHRAPRHFGVAAHFAEVDSGPMSAAFKALDAESEEDPLAEAGAAPEWPPVHPPSPEHRDEPVATHEAPEQWGTGTPLGYRDDPATAEEGPGPSPWGTPLGHQDQSAALEEEPGPSPWGMPPVHPPSPEHRDEPVATHEAPEQWGTGTPLGYRDDFAAAEEPGLSPWRSPEAPEPHPWAEPSAPPPEPVEAPEARHEARHSTRPVGDAEPGHRARHSAKPPEDVDDRRPGAHLLPPMPPGVSDSWSWAPGWKRPAQPDSEH</sequence>
<comment type="caution">
    <text evidence="2">The sequence shown here is derived from an EMBL/GenBank/DDBJ whole genome shotgun (WGS) entry which is preliminary data.</text>
</comment>
<feature type="compositionally biased region" description="Basic and acidic residues" evidence="1">
    <location>
        <begin position="581"/>
        <end position="591"/>
    </location>
</feature>
<evidence type="ECO:0000256" key="1">
    <source>
        <dbReference type="SAM" id="MobiDB-lite"/>
    </source>
</evidence>
<name>A0A1V3C5J1_9ACTN</name>